<organism evidence="4 5">
    <name type="scientific">Acidovorax ebreus (strain TPSY)</name>
    <name type="common">Diaphorobacter sp. (strain TPSY)</name>
    <dbReference type="NCBI Taxonomy" id="535289"/>
    <lineage>
        <taxon>Bacteria</taxon>
        <taxon>Pseudomonadati</taxon>
        <taxon>Pseudomonadota</taxon>
        <taxon>Betaproteobacteria</taxon>
        <taxon>Burkholderiales</taxon>
        <taxon>Comamonadaceae</taxon>
        <taxon>Diaphorobacter</taxon>
    </lineage>
</organism>
<comment type="catalytic activity">
    <reaction evidence="1">
        <text>AMP + H2O = D-ribose 5-phosphate + adenine</text>
        <dbReference type="Rhea" id="RHEA:20129"/>
        <dbReference type="ChEBI" id="CHEBI:15377"/>
        <dbReference type="ChEBI" id="CHEBI:16708"/>
        <dbReference type="ChEBI" id="CHEBI:78346"/>
        <dbReference type="ChEBI" id="CHEBI:456215"/>
        <dbReference type="EC" id="3.2.2.4"/>
    </reaction>
</comment>
<dbReference type="GO" id="GO:0005829">
    <property type="term" value="C:cytosol"/>
    <property type="evidence" value="ECO:0007669"/>
    <property type="project" value="TreeGrafter"/>
</dbReference>
<keyword evidence="3" id="KW-0203">Cytokinin biosynthesis</keyword>
<name>A0A9J9UAX7_ACIET</name>
<gene>
    <name evidence="4" type="ordered locus">Dtpsy_1959</name>
</gene>
<evidence type="ECO:0000256" key="3">
    <source>
        <dbReference type="RuleBase" id="RU363015"/>
    </source>
</evidence>
<evidence type="ECO:0000313" key="4">
    <source>
        <dbReference type="EMBL" id="ACM33415.1"/>
    </source>
</evidence>
<evidence type="ECO:0000313" key="5">
    <source>
        <dbReference type="Proteomes" id="UP000000450"/>
    </source>
</evidence>
<dbReference type="RefSeq" id="WP_011805027.1">
    <property type="nucleotide sequence ID" value="NC_011992.1"/>
</dbReference>
<dbReference type="EMBL" id="CP001392">
    <property type="protein sequence ID" value="ACM33415.1"/>
    <property type="molecule type" value="Genomic_DNA"/>
</dbReference>
<dbReference type="AlphaFoldDB" id="A0A9J9UAX7"/>
<keyword evidence="5" id="KW-1185">Reference proteome</keyword>
<dbReference type="InterPro" id="IPR031100">
    <property type="entry name" value="LOG_fam"/>
</dbReference>
<proteinExistence type="inferred from homology"/>
<dbReference type="InterPro" id="IPR005269">
    <property type="entry name" value="LOG"/>
</dbReference>
<evidence type="ECO:0000256" key="2">
    <source>
        <dbReference type="ARBA" id="ARBA00006763"/>
    </source>
</evidence>
<reference evidence="4 5" key="1">
    <citation type="journal article" date="2010" name="J. Bacteriol.">
        <title>Completed genome sequence of the anaerobic iron-oxidizing bacterium Acidovorax ebreus strain TPSY.</title>
        <authorList>
            <person name="Byrne-Bailey K.G."/>
            <person name="Weber K.A."/>
            <person name="Chair A.H."/>
            <person name="Bose S."/>
            <person name="Knox T."/>
            <person name="Spanbauer T.L."/>
            <person name="Chertkov O."/>
            <person name="Coates J.D."/>
        </authorList>
    </citation>
    <scope>NUCLEOTIDE SEQUENCE [LARGE SCALE GENOMIC DNA]</scope>
    <source>
        <strain evidence="4 5">TPSY</strain>
    </source>
</reference>
<dbReference type="EC" id="3.2.2.n1" evidence="3"/>
<dbReference type="KEGG" id="dia:Dtpsy_1959"/>
<comment type="similarity">
    <text evidence="2 3">Belongs to the LOG family.</text>
</comment>
<sequence length="197" mass="21025">MADVAFSICVYLGSRPGNNPLFTEAATAVGHWIGRHGGQLVYGGGRSGLMGTVAEATRVAGGRVVGIIPQALVDKELANHFCDELHIVQTMHERKAMMAERSDAFVALPGGIGTLEELFEVWTWRQLGYHDKPIGLLDTDGYYGGMLGFLQHAVHGGLMGEWQMGLIRVGTEPDALLTALVQDAGANASAIPLRSVI</sequence>
<accession>A0A9J9UAX7</accession>
<dbReference type="GO" id="GO:0008714">
    <property type="term" value="F:AMP nucleosidase activity"/>
    <property type="evidence" value="ECO:0007669"/>
    <property type="project" value="UniProtKB-EC"/>
</dbReference>
<dbReference type="Gene3D" id="3.40.50.450">
    <property type="match status" value="1"/>
</dbReference>
<dbReference type="PANTHER" id="PTHR31223:SF70">
    <property type="entry name" value="LOG FAMILY PROTEIN YJL055W"/>
    <property type="match status" value="1"/>
</dbReference>
<keyword evidence="3" id="KW-0378">Hydrolase</keyword>
<dbReference type="PANTHER" id="PTHR31223">
    <property type="entry name" value="LOG FAMILY PROTEIN YJL055W"/>
    <property type="match status" value="1"/>
</dbReference>
<dbReference type="GO" id="GO:0009691">
    <property type="term" value="P:cytokinin biosynthetic process"/>
    <property type="evidence" value="ECO:0007669"/>
    <property type="project" value="UniProtKB-UniRule"/>
</dbReference>
<evidence type="ECO:0000256" key="1">
    <source>
        <dbReference type="ARBA" id="ARBA00000274"/>
    </source>
</evidence>
<dbReference type="Proteomes" id="UP000000450">
    <property type="component" value="Chromosome"/>
</dbReference>
<protein>
    <recommendedName>
        <fullName evidence="3">Cytokinin riboside 5'-monophosphate phosphoribohydrolase</fullName>
        <ecNumber evidence="3">3.2.2.n1</ecNumber>
    </recommendedName>
</protein>
<dbReference type="SUPFAM" id="SSF102405">
    <property type="entry name" value="MCP/YpsA-like"/>
    <property type="match status" value="1"/>
</dbReference>
<dbReference type="NCBIfam" id="TIGR00730">
    <property type="entry name" value="Rossman fold protein, TIGR00730 family"/>
    <property type="match status" value="1"/>
</dbReference>
<dbReference type="Pfam" id="PF03641">
    <property type="entry name" value="Lysine_decarbox"/>
    <property type="match status" value="1"/>
</dbReference>